<dbReference type="Pfam" id="PF12729">
    <property type="entry name" value="4HB_MCP_1"/>
    <property type="match status" value="1"/>
</dbReference>
<dbReference type="Pfam" id="PF00672">
    <property type="entry name" value="HAMP"/>
    <property type="match status" value="1"/>
</dbReference>
<dbReference type="Pfam" id="PF00015">
    <property type="entry name" value="MCPsignal"/>
    <property type="match status" value="1"/>
</dbReference>
<feature type="domain" description="Methyl-accepting transducer" evidence="5">
    <location>
        <begin position="271"/>
        <end position="507"/>
    </location>
</feature>
<keyword evidence="4" id="KW-1133">Transmembrane helix</keyword>
<dbReference type="SMART" id="SM00304">
    <property type="entry name" value="HAMP"/>
    <property type="match status" value="2"/>
</dbReference>
<protein>
    <submittedName>
        <fullName evidence="7">Chemotaxis protein</fullName>
    </submittedName>
</protein>
<accession>A0A193G1D1</accession>
<dbReference type="SUPFAM" id="SSF58104">
    <property type="entry name" value="Methyl-accepting chemotaxis protein (MCP) signaling domain"/>
    <property type="match status" value="1"/>
</dbReference>
<dbReference type="InterPro" id="IPR004089">
    <property type="entry name" value="MCPsignal_dom"/>
</dbReference>
<feature type="domain" description="HAMP" evidence="6">
    <location>
        <begin position="214"/>
        <end position="266"/>
    </location>
</feature>
<dbReference type="EMBL" id="CP016171">
    <property type="protein sequence ID" value="ANN73044.1"/>
    <property type="molecule type" value="Genomic_DNA"/>
</dbReference>
<dbReference type="InterPro" id="IPR003660">
    <property type="entry name" value="HAMP_dom"/>
</dbReference>
<dbReference type="PANTHER" id="PTHR32089">
    <property type="entry name" value="METHYL-ACCEPTING CHEMOTAXIS PROTEIN MCPB"/>
    <property type="match status" value="1"/>
</dbReference>
<evidence type="ECO:0000259" key="5">
    <source>
        <dbReference type="PROSITE" id="PS50111"/>
    </source>
</evidence>
<dbReference type="SMART" id="SM00283">
    <property type="entry name" value="MA"/>
    <property type="match status" value="1"/>
</dbReference>
<evidence type="ECO:0000259" key="6">
    <source>
        <dbReference type="PROSITE" id="PS50885"/>
    </source>
</evidence>
<dbReference type="PROSITE" id="PS50885">
    <property type="entry name" value="HAMP"/>
    <property type="match status" value="1"/>
</dbReference>
<evidence type="ECO:0000256" key="4">
    <source>
        <dbReference type="SAM" id="Phobius"/>
    </source>
</evidence>
<keyword evidence="4" id="KW-0472">Membrane</keyword>
<evidence type="ECO:0000313" key="7">
    <source>
        <dbReference type="EMBL" id="ANN73044.1"/>
    </source>
</evidence>
<dbReference type="GO" id="GO:0007165">
    <property type="term" value="P:signal transduction"/>
    <property type="evidence" value="ECO:0007669"/>
    <property type="project" value="UniProtKB-KW"/>
</dbReference>
<evidence type="ECO:0000313" key="8">
    <source>
        <dbReference type="Proteomes" id="UP000092213"/>
    </source>
</evidence>
<dbReference type="GO" id="GO:0016020">
    <property type="term" value="C:membrane"/>
    <property type="evidence" value="ECO:0007669"/>
    <property type="project" value="InterPro"/>
</dbReference>
<dbReference type="STRING" id="463025.BAU08_18330"/>
<dbReference type="PROSITE" id="PS50111">
    <property type="entry name" value="CHEMOTAXIS_TRANSDUC_2"/>
    <property type="match status" value="1"/>
</dbReference>
<evidence type="ECO:0000256" key="2">
    <source>
        <dbReference type="ARBA" id="ARBA00029447"/>
    </source>
</evidence>
<reference evidence="7 8" key="1">
    <citation type="submission" date="2016-06" db="EMBL/GenBank/DDBJ databases">
        <title>Complete genome sequences of Bordetella bronchialis and Bordetella flabilis.</title>
        <authorList>
            <person name="LiPuma J.J."/>
            <person name="Spilker T."/>
        </authorList>
    </citation>
    <scope>NUCLEOTIDE SEQUENCE [LARGE SCALE GENOMIC DNA]</scope>
    <source>
        <strain evidence="7 8">AU17976</strain>
    </source>
</reference>
<gene>
    <name evidence="7" type="ORF">BAU08_18330</name>
</gene>
<dbReference type="AlphaFoldDB" id="A0A193G1D1"/>
<proteinExistence type="inferred from homology"/>
<sequence length="543" mass="58395">MKNQSLKRRIYASFAAILAVMLLMVIVDYTRLLAIDADVQGMKDDSLPGLQYSIAMHDAWRNAYDTLREGVSAQIDRPTADAPSALRAAVSRAQAQLDEEMRGYESTPFVGDDRAVYDGFLRTLAAYRKGEDAILAALQAGDAAGARTMLREQLQLVFRDGQTITDRMLADNRARTDTAVTEVLQALRHAEIVMLAGLVLALLAAVVAGMLLMRAISSPMQRIVAVLGAFGAGDLASRLDLGRRDEFGVIETGFNRMADELTDLVGKAQRSAIQVATSVTQIAATSKEQQATASEVAATTTEIGATSREIAATSRDLVRTMNEVSGAADQTAALADEGHQDLERMESTMRAVVDAAGSVNTKLAVLNEKAGNINQVVTTINKVADQTNLLSLNAAIEAEKAGEYGRGFAVVATEIRRLADQTAVATYDIEQIVREIQSSVAAGVMGMDKFSEEVRRGMTEMQQVGEQLAQIIQHVQTLAPRVQMVNEGMQAQATGAEQINQALSQLADATQQTVESLRQSSVAIDDLNTVAGELRGSVTRFRV</sequence>
<keyword evidence="1 3" id="KW-0807">Transducer</keyword>
<dbReference type="InterPro" id="IPR024478">
    <property type="entry name" value="HlyB_4HB_MCP"/>
</dbReference>
<keyword evidence="4" id="KW-0812">Transmembrane</keyword>
<name>A0A193G1D1_9BORD</name>
<feature type="transmembrane region" description="Helical" evidence="4">
    <location>
        <begin position="192"/>
        <end position="213"/>
    </location>
</feature>
<dbReference type="RefSeq" id="WP_066670862.1">
    <property type="nucleotide sequence ID" value="NZ_CP016171.1"/>
</dbReference>
<evidence type="ECO:0000256" key="1">
    <source>
        <dbReference type="ARBA" id="ARBA00023224"/>
    </source>
</evidence>
<dbReference type="CDD" id="cd06225">
    <property type="entry name" value="HAMP"/>
    <property type="match status" value="1"/>
</dbReference>
<organism evidence="7 8">
    <name type="scientific">Bordetella bronchialis</name>
    <dbReference type="NCBI Taxonomy" id="463025"/>
    <lineage>
        <taxon>Bacteria</taxon>
        <taxon>Pseudomonadati</taxon>
        <taxon>Pseudomonadota</taxon>
        <taxon>Betaproteobacteria</taxon>
        <taxon>Burkholderiales</taxon>
        <taxon>Alcaligenaceae</taxon>
        <taxon>Bordetella</taxon>
    </lineage>
</organism>
<dbReference type="Gene3D" id="1.10.287.950">
    <property type="entry name" value="Methyl-accepting chemotaxis protein"/>
    <property type="match status" value="1"/>
</dbReference>
<comment type="similarity">
    <text evidence="2">Belongs to the methyl-accepting chemotaxis (MCP) protein family.</text>
</comment>
<evidence type="ECO:0000256" key="3">
    <source>
        <dbReference type="PROSITE-ProRule" id="PRU00284"/>
    </source>
</evidence>
<feature type="transmembrane region" description="Helical" evidence="4">
    <location>
        <begin position="12"/>
        <end position="34"/>
    </location>
</feature>
<dbReference type="Proteomes" id="UP000092213">
    <property type="component" value="Chromosome"/>
</dbReference>
<dbReference type="PANTHER" id="PTHR32089:SF120">
    <property type="entry name" value="METHYL-ACCEPTING CHEMOTAXIS PROTEIN TLPQ"/>
    <property type="match status" value="1"/>
</dbReference>